<dbReference type="InterPro" id="IPR014729">
    <property type="entry name" value="Rossmann-like_a/b/a_fold"/>
</dbReference>
<dbReference type="AlphaFoldDB" id="A0A6B1IQ08"/>
<comment type="caution">
    <text evidence="2">The sequence shown here is derived from an EMBL/GenBank/DDBJ whole genome shotgun (WGS) entry which is preliminary data.</text>
</comment>
<dbReference type="Pfam" id="PF00582">
    <property type="entry name" value="Usp"/>
    <property type="match status" value="1"/>
</dbReference>
<accession>A0A6B1IQ08</accession>
<dbReference type="InterPro" id="IPR006016">
    <property type="entry name" value="UspA"/>
</dbReference>
<dbReference type="EMBL" id="WMFC01000012">
    <property type="protein sequence ID" value="MYL68212.1"/>
    <property type="molecule type" value="Genomic_DNA"/>
</dbReference>
<evidence type="ECO:0000313" key="2">
    <source>
        <dbReference type="EMBL" id="MYL68212.1"/>
    </source>
</evidence>
<organism evidence="2 3">
    <name type="scientific">Halorubrum distributum</name>
    <dbReference type="NCBI Taxonomy" id="29283"/>
    <lineage>
        <taxon>Archaea</taxon>
        <taxon>Methanobacteriati</taxon>
        <taxon>Methanobacteriota</taxon>
        <taxon>Stenosarchaea group</taxon>
        <taxon>Halobacteria</taxon>
        <taxon>Halobacteriales</taxon>
        <taxon>Haloferacaceae</taxon>
        <taxon>Halorubrum</taxon>
        <taxon>Halorubrum distributum group</taxon>
    </lineage>
</organism>
<dbReference type="Gene3D" id="3.40.50.620">
    <property type="entry name" value="HUPs"/>
    <property type="match status" value="1"/>
</dbReference>
<protein>
    <submittedName>
        <fullName evidence="2">Universal stress protein</fullName>
    </submittedName>
</protein>
<feature type="domain" description="UspA" evidence="1">
    <location>
        <begin position="18"/>
        <end position="142"/>
    </location>
</feature>
<dbReference type="RefSeq" id="WP_004598232.1">
    <property type="nucleotide sequence ID" value="NZ_WMFC01000012.1"/>
</dbReference>
<sequence>MNGTDETDDTGGRDLLAHVLLPVANEEDALATARALEPYETGRVTALHVVEKGEGVPDKTPVEQSEELAAESYAAVRTVFPDAGEHTAYARDVAEAIFDAAAEEDASAIAYRPRGGNRLVQLLSGDLSTELATDAPVPVVALPRADSDE</sequence>
<gene>
    <name evidence="2" type="ORF">GLW30_10785</name>
</gene>
<evidence type="ECO:0000259" key="1">
    <source>
        <dbReference type="Pfam" id="PF00582"/>
    </source>
</evidence>
<name>A0A6B1IQ08_9EURY</name>
<evidence type="ECO:0000313" key="3">
    <source>
        <dbReference type="Proteomes" id="UP000452321"/>
    </source>
</evidence>
<dbReference type="Proteomes" id="UP000452321">
    <property type="component" value="Unassembled WGS sequence"/>
</dbReference>
<proteinExistence type="predicted"/>
<dbReference type="SUPFAM" id="SSF52402">
    <property type="entry name" value="Adenine nucleotide alpha hydrolases-like"/>
    <property type="match status" value="1"/>
</dbReference>
<reference evidence="2 3" key="1">
    <citation type="submission" date="2019-11" db="EMBL/GenBank/DDBJ databases">
        <title>Genome sequences of 17 halophilic strains isolated from different environments.</title>
        <authorList>
            <person name="Furrow R.E."/>
        </authorList>
    </citation>
    <scope>NUCLEOTIDE SEQUENCE [LARGE SCALE GENOMIC DNA]</scope>
    <source>
        <strain evidence="2 3">22502_06_Cabo</strain>
    </source>
</reference>